<reference evidence="2 3" key="1">
    <citation type="submission" date="2014-04" db="EMBL/GenBank/DDBJ databases">
        <authorList>
            <consortium name="DOE Joint Genome Institute"/>
            <person name="Kuo A."/>
            <person name="Girlanda M."/>
            <person name="Perotto S."/>
            <person name="Kohler A."/>
            <person name="Nagy L.G."/>
            <person name="Floudas D."/>
            <person name="Copeland A."/>
            <person name="Barry K.W."/>
            <person name="Cichocki N."/>
            <person name="Veneault-Fourrey C."/>
            <person name="LaButti K."/>
            <person name="Lindquist E.A."/>
            <person name="Lipzen A."/>
            <person name="Lundell T."/>
            <person name="Morin E."/>
            <person name="Murat C."/>
            <person name="Sun H."/>
            <person name="Tunlid A."/>
            <person name="Henrissat B."/>
            <person name="Grigoriev I.V."/>
            <person name="Hibbett D.S."/>
            <person name="Martin F."/>
            <person name="Nordberg H.P."/>
            <person name="Cantor M.N."/>
            <person name="Hua S.X."/>
        </authorList>
    </citation>
    <scope>NUCLEOTIDE SEQUENCE [LARGE SCALE GENOMIC DNA]</scope>
    <source>
        <strain evidence="2 3">MUT 4182</strain>
    </source>
</reference>
<dbReference type="InterPro" id="IPR018712">
    <property type="entry name" value="Tle1-like_cat"/>
</dbReference>
<dbReference type="EMBL" id="KN823228">
    <property type="protein sequence ID" value="KIO19313.1"/>
    <property type="molecule type" value="Genomic_DNA"/>
</dbReference>
<feature type="domain" description="T6SS Phospholipase effector Tle1-like catalytic" evidence="1">
    <location>
        <begin position="13"/>
        <end position="317"/>
    </location>
</feature>
<evidence type="ECO:0000313" key="3">
    <source>
        <dbReference type="Proteomes" id="UP000054248"/>
    </source>
</evidence>
<proteinExistence type="predicted"/>
<dbReference type="STRING" id="1051891.A0A0C3KCW8"/>
<evidence type="ECO:0000259" key="1">
    <source>
        <dbReference type="Pfam" id="PF09994"/>
    </source>
</evidence>
<name>A0A0C3KCW8_9AGAM</name>
<dbReference type="HOGENOM" id="CLU_005049_5_0_1"/>
<evidence type="ECO:0000313" key="2">
    <source>
        <dbReference type="EMBL" id="KIO19313.1"/>
    </source>
</evidence>
<dbReference type="AlphaFoldDB" id="A0A0C3KCW8"/>
<dbReference type="PANTHER" id="PTHR33840">
    <property type="match status" value="1"/>
</dbReference>
<dbReference type="OrthoDB" id="3162439at2759"/>
<sequence length="419" mass="47425">MSPQNTPLSRLPKTIVLAFDGTANKFGARNTNVIRLFSMLEKEKPDEQVVYYQPGLGTYLASEAAWSPTEKAISELMDKALALYLDVHIMDGYRFLMANYKQNDRVCMFGFSRGAYTARCLAGMLKKALVQVGLLLPGNDQMVASAYEHYLDLSPRGTDLASDFKEAFSIECPIEFLGLWDTVSSVGIRNSKHLPLTASNSQVKTVRHALALDERRAKFRPNRWHLSSRNCDEEARWRRQEKTPTAESVCPENSSAIDRASLRRRHRVAESSGAAGYNRATDVIEVWFAGDHSDVGGGRKAEENRPSNPSLAWMISEIIRSKVPILFKQGEHLKPPTGFEFSSTRKRLTVPGDTRSNLGETTMPTHEEMKHLQQRDKSLDAKSQIHDALTKTWLWWTLECLPFRHSTSDEDFKGWRRSV</sequence>
<protein>
    <recommendedName>
        <fullName evidence="1">T6SS Phospholipase effector Tle1-like catalytic domain-containing protein</fullName>
    </recommendedName>
</protein>
<accession>A0A0C3KCW8</accession>
<organism evidence="2 3">
    <name type="scientific">Tulasnella calospora MUT 4182</name>
    <dbReference type="NCBI Taxonomy" id="1051891"/>
    <lineage>
        <taxon>Eukaryota</taxon>
        <taxon>Fungi</taxon>
        <taxon>Dikarya</taxon>
        <taxon>Basidiomycota</taxon>
        <taxon>Agaricomycotina</taxon>
        <taxon>Agaricomycetes</taxon>
        <taxon>Cantharellales</taxon>
        <taxon>Tulasnellaceae</taxon>
        <taxon>Tulasnella</taxon>
    </lineage>
</organism>
<dbReference type="Pfam" id="PF09994">
    <property type="entry name" value="T6SS_Tle1-like_cat"/>
    <property type="match status" value="1"/>
</dbReference>
<keyword evidence="3" id="KW-1185">Reference proteome</keyword>
<gene>
    <name evidence="2" type="ORF">M407DRAFT_223207</name>
</gene>
<reference evidence="3" key="2">
    <citation type="submission" date="2015-01" db="EMBL/GenBank/DDBJ databases">
        <title>Evolutionary Origins and Diversification of the Mycorrhizal Mutualists.</title>
        <authorList>
            <consortium name="DOE Joint Genome Institute"/>
            <consortium name="Mycorrhizal Genomics Consortium"/>
            <person name="Kohler A."/>
            <person name="Kuo A."/>
            <person name="Nagy L.G."/>
            <person name="Floudas D."/>
            <person name="Copeland A."/>
            <person name="Barry K.W."/>
            <person name="Cichocki N."/>
            <person name="Veneault-Fourrey C."/>
            <person name="LaButti K."/>
            <person name="Lindquist E.A."/>
            <person name="Lipzen A."/>
            <person name="Lundell T."/>
            <person name="Morin E."/>
            <person name="Murat C."/>
            <person name="Riley R."/>
            <person name="Ohm R."/>
            <person name="Sun H."/>
            <person name="Tunlid A."/>
            <person name="Henrissat B."/>
            <person name="Grigoriev I.V."/>
            <person name="Hibbett D.S."/>
            <person name="Martin F."/>
        </authorList>
    </citation>
    <scope>NUCLEOTIDE SEQUENCE [LARGE SCALE GENOMIC DNA]</scope>
    <source>
        <strain evidence="3">MUT 4182</strain>
    </source>
</reference>
<dbReference type="Proteomes" id="UP000054248">
    <property type="component" value="Unassembled WGS sequence"/>
</dbReference>
<dbReference type="PANTHER" id="PTHR33840:SF2">
    <property type="entry name" value="TLE1 PHOSPHOLIPASE DOMAIN-CONTAINING PROTEIN"/>
    <property type="match status" value="1"/>
</dbReference>